<dbReference type="PANTHER" id="PTHR24637:SF422">
    <property type="entry name" value="COLLAGEN IV NC1 DOMAIN-CONTAINING PROTEIN"/>
    <property type="match status" value="1"/>
</dbReference>
<dbReference type="Gene3D" id="1.20.5.320">
    <property type="entry name" value="6-Phosphogluconate Dehydrogenase, domain 3"/>
    <property type="match status" value="1"/>
</dbReference>
<reference evidence="2 3" key="1">
    <citation type="journal article" date="2014" name="Int. J. Syst. Evol. Microbiol.">
        <title>Phylogenomics and the dynamic genome evolution of the genus Streptococcus.</title>
        <authorList>
            <consortium name="The Broad Institute Genome Sequencing Platform"/>
            <person name="Richards V.P."/>
            <person name="Palmer S.R."/>
            <person name="Pavinski Bitar P.D."/>
            <person name="Qin X."/>
            <person name="Weinstock G.M."/>
            <person name="Highlander S.K."/>
            <person name="Town C.D."/>
            <person name="Burne R.A."/>
            <person name="Stanhope M.J."/>
        </authorList>
    </citation>
    <scope>NUCLEOTIDE SEQUENCE [LARGE SCALE GENOMIC DNA]</scope>
    <source>
        <strain evidence="2 3">CECT 5772</strain>
    </source>
</reference>
<feature type="compositionally biased region" description="Low complexity" evidence="1">
    <location>
        <begin position="65"/>
        <end position="74"/>
    </location>
</feature>
<proteinExistence type="predicted"/>
<evidence type="ECO:0000313" key="3">
    <source>
        <dbReference type="Proteomes" id="UP000028704"/>
    </source>
</evidence>
<dbReference type="AlphaFoldDB" id="A0A922NVU7"/>
<feature type="compositionally biased region" description="Basic and acidic residues" evidence="1">
    <location>
        <begin position="36"/>
        <end position="49"/>
    </location>
</feature>
<comment type="caution">
    <text evidence="2">The sequence shown here is derived from an EMBL/GenBank/DDBJ whole genome shotgun (WGS) entry which is preliminary data.</text>
</comment>
<dbReference type="RefSeq" id="WP_051650510.1">
    <property type="nucleotide sequence ID" value="NZ_AWEX01000006.1"/>
</dbReference>
<protein>
    <submittedName>
        <fullName evidence="2">Collagen-like repeat phage protein</fullName>
    </submittedName>
</protein>
<feature type="region of interest" description="Disordered" evidence="1">
    <location>
        <begin position="35"/>
        <end position="176"/>
    </location>
</feature>
<sequence length="227" mass="23792">MPETISAILVHKSMTKNEWESSDIILPQGQLVYESDTGHSKFGDGKNRYADLIYQGGPPGPQGPQGPTGKTGEQGPPGPTGRRGETGPQGPPGLQGPPGADGKMTFEQLTPEQKQQLKGDKGDRGPKGDIGPRGLTGPQGPKGEPGINGMDGPRGATGPRGPQGPAGDPASIPDDVVRRGELSAYLLRSEYKAKGTGSGLSYKVVTQSEYDELYDYNDNELILVTEG</sequence>
<keyword evidence="2" id="KW-0176">Collagen</keyword>
<organism evidence="2 3">
    <name type="scientific">Streptococcus equi subsp. ruminatorum CECT 5772</name>
    <dbReference type="NCBI Taxonomy" id="1051981"/>
    <lineage>
        <taxon>Bacteria</taxon>
        <taxon>Bacillati</taxon>
        <taxon>Bacillota</taxon>
        <taxon>Bacilli</taxon>
        <taxon>Lactobacillales</taxon>
        <taxon>Streptococcaceae</taxon>
        <taxon>Streptococcus</taxon>
    </lineage>
</organism>
<dbReference type="EMBL" id="AWEX01000006">
    <property type="protein sequence ID" value="KED05283.1"/>
    <property type="molecule type" value="Genomic_DNA"/>
</dbReference>
<evidence type="ECO:0000256" key="1">
    <source>
        <dbReference type="SAM" id="MobiDB-lite"/>
    </source>
</evidence>
<gene>
    <name evidence="2" type="ORF">CECT5772_00571</name>
</gene>
<dbReference type="Proteomes" id="UP000028704">
    <property type="component" value="Unassembled WGS sequence"/>
</dbReference>
<feature type="compositionally biased region" description="Basic and acidic residues" evidence="1">
    <location>
        <begin position="115"/>
        <end position="127"/>
    </location>
</feature>
<accession>A0A922NVU7</accession>
<dbReference type="SUPFAM" id="SSF69349">
    <property type="entry name" value="Phage fibre proteins"/>
    <property type="match status" value="1"/>
</dbReference>
<dbReference type="PANTHER" id="PTHR24637">
    <property type="entry name" value="COLLAGEN"/>
    <property type="match status" value="1"/>
</dbReference>
<evidence type="ECO:0000313" key="2">
    <source>
        <dbReference type="EMBL" id="KED05283.1"/>
    </source>
</evidence>
<dbReference type="InterPro" id="IPR008160">
    <property type="entry name" value="Collagen"/>
</dbReference>
<dbReference type="Pfam" id="PF01391">
    <property type="entry name" value="Collagen"/>
    <property type="match status" value="2"/>
</dbReference>
<name>A0A922NVU7_9STRE</name>